<evidence type="ECO:0000256" key="3">
    <source>
        <dbReference type="ARBA" id="ARBA00022679"/>
    </source>
</evidence>
<evidence type="ECO:0000256" key="1">
    <source>
        <dbReference type="ARBA" id="ARBA00006890"/>
    </source>
</evidence>
<proteinExistence type="inferred from homology"/>
<evidence type="ECO:0000256" key="2">
    <source>
        <dbReference type="ARBA" id="ARBA00012415"/>
    </source>
</evidence>
<comment type="catalytic activity">
    <reaction evidence="5">
        <text>alpha-D-glucose 1-phosphate + UTP + H(+) = UDP-alpha-D-glucose + diphosphate</text>
        <dbReference type="Rhea" id="RHEA:19889"/>
        <dbReference type="ChEBI" id="CHEBI:15378"/>
        <dbReference type="ChEBI" id="CHEBI:33019"/>
        <dbReference type="ChEBI" id="CHEBI:46398"/>
        <dbReference type="ChEBI" id="CHEBI:58601"/>
        <dbReference type="ChEBI" id="CHEBI:58885"/>
        <dbReference type="EC" id="2.7.7.9"/>
    </reaction>
</comment>
<dbReference type="PANTHER" id="PTHR43197:SF1">
    <property type="entry name" value="UTP--GLUCOSE-1-PHOSPHATE URIDYLYLTRANSFERASE"/>
    <property type="match status" value="1"/>
</dbReference>
<dbReference type="InterPro" id="IPR029044">
    <property type="entry name" value="Nucleotide-diphossugar_trans"/>
</dbReference>
<organism evidence="7 8">
    <name type="scientific">Bacillus carboniphilus</name>
    <dbReference type="NCBI Taxonomy" id="86663"/>
    <lineage>
        <taxon>Bacteria</taxon>
        <taxon>Bacillati</taxon>
        <taxon>Bacillota</taxon>
        <taxon>Bacilli</taxon>
        <taxon>Bacillales</taxon>
        <taxon>Bacillaceae</taxon>
        <taxon>Bacillus</taxon>
    </lineage>
</organism>
<dbReference type="RefSeq" id="WP_343801565.1">
    <property type="nucleotide sequence ID" value="NZ_BAAADJ010000058.1"/>
</dbReference>
<dbReference type="Proteomes" id="UP001500782">
    <property type="component" value="Unassembled WGS sequence"/>
</dbReference>
<comment type="caution">
    <text evidence="7">The sequence shown here is derived from an EMBL/GenBank/DDBJ whole genome shotgun (WGS) entry which is preliminary data.</text>
</comment>
<keyword evidence="8" id="KW-1185">Reference proteome</keyword>
<reference evidence="7 8" key="1">
    <citation type="journal article" date="2019" name="Int. J. Syst. Evol. Microbiol.">
        <title>The Global Catalogue of Microorganisms (GCM) 10K type strain sequencing project: providing services to taxonomists for standard genome sequencing and annotation.</title>
        <authorList>
            <consortium name="The Broad Institute Genomics Platform"/>
            <consortium name="The Broad Institute Genome Sequencing Center for Infectious Disease"/>
            <person name="Wu L."/>
            <person name="Ma J."/>
        </authorList>
    </citation>
    <scope>NUCLEOTIDE SEQUENCE [LARGE SCALE GENOMIC DNA]</scope>
    <source>
        <strain evidence="7 8">JCM 9731</strain>
    </source>
</reference>
<dbReference type="InterPro" id="IPR005835">
    <property type="entry name" value="NTP_transferase_dom"/>
</dbReference>
<dbReference type="PANTHER" id="PTHR43197">
    <property type="entry name" value="UTP--GLUCOSE-1-PHOSPHATE URIDYLYLTRANSFERASE"/>
    <property type="match status" value="1"/>
</dbReference>
<evidence type="ECO:0000256" key="4">
    <source>
        <dbReference type="ARBA" id="ARBA00022695"/>
    </source>
</evidence>
<evidence type="ECO:0000259" key="6">
    <source>
        <dbReference type="Pfam" id="PF00483"/>
    </source>
</evidence>
<dbReference type="InterPro" id="IPR005771">
    <property type="entry name" value="GalU_uridylyltTrfase_bac/arc"/>
</dbReference>
<keyword evidence="4 7" id="KW-0548">Nucleotidyltransferase</keyword>
<feature type="domain" description="Nucleotidyl transferase" evidence="6">
    <location>
        <begin position="4"/>
        <end position="265"/>
    </location>
</feature>
<dbReference type="CDD" id="cd02541">
    <property type="entry name" value="UGPase_prokaryotic"/>
    <property type="match status" value="1"/>
</dbReference>
<dbReference type="SUPFAM" id="SSF53448">
    <property type="entry name" value="Nucleotide-diphospho-sugar transferases"/>
    <property type="match status" value="1"/>
</dbReference>
<protein>
    <recommendedName>
        <fullName evidence="2">UTP--glucose-1-phosphate uridylyltransferase</fullName>
        <ecNumber evidence="2">2.7.7.9</ecNumber>
    </recommendedName>
</protein>
<name>A0ABN0WKM3_9BACI</name>
<accession>A0ABN0WKM3</accession>
<gene>
    <name evidence="7" type="ORF">GCM10008967_33700</name>
</gene>
<sequence>MIKKAIIPAAGYGTRCLPITKVIPKEMFPIGEKPAIQYIVEEAMNSGIEEILMVVSRAKNIIVDYFDHSLELEAFLARKNKKYLLEELEFPKIQIHYTRQPYAKGLGDAVLLGKQFAQGDPVAVLLPDDIVVAKRTPALQQLVNVYNQTGGSVIGLKKVPSEFLKKYGVIKGQLIGNETIKIGDIVEKPQENPPSNLAVVGRYIFTPEIFSFLEKIAPGKDEEYQLTDAIKELIGDKNVFGRIIDGDRYDIGNIDEYVQLINNLHNVS</sequence>
<dbReference type="EC" id="2.7.7.9" evidence="2"/>
<evidence type="ECO:0000313" key="8">
    <source>
        <dbReference type="Proteomes" id="UP001500782"/>
    </source>
</evidence>
<evidence type="ECO:0000313" key="7">
    <source>
        <dbReference type="EMBL" id="GAA0340596.1"/>
    </source>
</evidence>
<comment type="similarity">
    <text evidence="1">Belongs to the UDPGP type 2 family.</text>
</comment>
<keyword evidence="3" id="KW-0808">Transferase</keyword>
<evidence type="ECO:0000256" key="5">
    <source>
        <dbReference type="ARBA" id="ARBA00048128"/>
    </source>
</evidence>
<dbReference type="EMBL" id="BAAADJ010000058">
    <property type="protein sequence ID" value="GAA0340596.1"/>
    <property type="molecule type" value="Genomic_DNA"/>
</dbReference>
<dbReference type="GO" id="GO:0016779">
    <property type="term" value="F:nucleotidyltransferase activity"/>
    <property type="evidence" value="ECO:0007669"/>
    <property type="project" value="UniProtKB-KW"/>
</dbReference>
<dbReference type="Pfam" id="PF00483">
    <property type="entry name" value="NTP_transferase"/>
    <property type="match status" value="1"/>
</dbReference>
<dbReference type="Gene3D" id="3.90.550.10">
    <property type="entry name" value="Spore Coat Polysaccharide Biosynthesis Protein SpsA, Chain A"/>
    <property type="match status" value="1"/>
</dbReference>